<comment type="caution">
    <text evidence="1">The sequence shown here is derived from an EMBL/GenBank/DDBJ whole genome shotgun (WGS) entry which is preliminary data.</text>
</comment>
<evidence type="ECO:0000313" key="2">
    <source>
        <dbReference type="Proteomes" id="UP000030428"/>
    </source>
</evidence>
<gene>
    <name evidence="1" type="ORF">PN36_05965</name>
</gene>
<evidence type="ECO:0000313" key="1">
    <source>
        <dbReference type="EMBL" id="TGO03457.1"/>
    </source>
</evidence>
<reference evidence="1 2" key="1">
    <citation type="journal article" date="2016" name="Front. Microbiol.">
        <title>Single-Cell (Meta-)Genomics of a Dimorphic Candidatus Thiomargarita nelsonii Reveals Genomic Plasticity.</title>
        <authorList>
            <person name="Flood B.E."/>
            <person name="Fliss P."/>
            <person name="Jones D.S."/>
            <person name="Dick G.J."/>
            <person name="Jain S."/>
            <person name="Kaster A.K."/>
            <person name="Winkel M."/>
            <person name="Mussmann M."/>
            <person name="Bailey J."/>
        </authorList>
    </citation>
    <scope>NUCLEOTIDE SEQUENCE [LARGE SCALE GENOMIC DNA]</scope>
    <source>
        <strain evidence="1">Hydrate Ridge</strain>
    </source>
</reference>
<accession>A0A4E0QRY2</accession>
<sequence length="60" mass="7186">MRQAIKRFIVTINNFYCHSQFFCHIIARWLDHWTEPVPQNAQNSVQKKNFLANFGNLSVY</sequence>
<keyword evidence="2" id="KW-1185">Reference proteome</keyword>
<organism evidence="1 2">
    <name type="scientific">Candidatus Thiomargarita nelsonii</name>
    <dbReference type="NCBI Taxonomy" id="1003181"/>
    <lineage>
        <taxon>Bacteria</taxon>
        <taxon>Pseudomonadati</taxon>
        <taxon>Pseudomonadota</taxon>
        <taxon>Gammaproteobacteria</taxon>
        <taxon>Thiotrichales</taxon>
        <taxon>Thiotrichaceae</taxon>
        <taxon>Thiomargarita</taxon>
    </lineage>
</organism>
<name>A0A4E0QRY2_9GAMM</name>
<dbReference type="AlphaFoldDB" id="A0A4E0QRY2"/>
<protein>
    <submittedName>
        <fullName evidence="1">Uncharacterized protein</fullName>
    </submittedName>
</protein>
<proteinExistence type="predicted"/>
<dbReference type="EMBL" id="JSZA02000017">
    <property type="protein sequence ID" value="TGO03457.1"/>
    <property type="molecule type" value="Genomic_DNA"/>
</dbReference>
<dbReference type="Proteomes" id="UP000030428">
    <property type="component" value="Unassembled WGS sequence"/>
</dbReference>